<evidence type="ECO:0000313" key="2">
    <source>
        <dbReference type="EMBL" id="MBM9504319.1"/>
    </source>
</evidence>
<reference evidence="2 3" key="1">
    <citation type="submission" date="2021-01" db="EMBL/GenBank/DDBJ databases">
        <title>Streptomyces acididurans sp. nov., isolated from a peat swamp forest soil.</title>
        <authorList>
            <person name="Chantavorakit T."/>
            <person name="Duangmal K."/>
        </authorList>
    </citation>
    <scope>NUCLEOTIDE SEQUENCE [LARGE SCALE GENOMIC DNA]</scope>
    <source>
        <strain evidence="2 3">KK5PA1</strain>
    </source>
</reference>
<keyword evidence="3" id="KW-1185">Reference proteome</keyword>
<proteinExistence type="predicted"/>
<dbReference type="InterPro" id="IPR002645">
    <property type="entry name" value="STAS_dom"/>
</dbReference>
<dbReference type="InterPro" id="IPR036513">
    <property type="entry name" value="STAS_dom_sf"/>
</dbReference>
<sequence length="271" mass="28961">MRIARSAANLAPADVGDHVCWVVPPQEDFHRAARAYLSDGAELGDKIMVVGSPASVWHEFQAPVGLLVDPFAEGPGRGWDADALVALVRQEAETADRQGFRALRVLAQMDRIWASDISPQQVADQELRLDALIGGTQALVVCAYPGLGFLPGILSQAASVHPHFAGTRTAMPPFQMFSSGEDCWSVAGVVDADGATAFFTAVTELLPGTVALRLRCDALELMDVAGMRALARAAGTYPGRKILVENANTTVRRCWELLGYDDPGVPVELVP</sequence>
<feature type="domain" description="STAS" evidence="1">
    <location>
        <begin position="186"/>
        <end position="271"/>
    </location>
</feature>
<name>A0ABS2TLV3_9ACTN</name>
<accession>A0ABS2TLV3</accession>
<dbReference type="Pfam" id="PF14417">
    <property type="entry name" value="MEDS"/>
    <property type="match status" value="1"/>
</dbReference>
<dbReference type="RefSeq" id="WP_205356176.1">
    <property type="nucleotide sequence ID" value="NZ_JADKYB010000003.1"/>
</dbReference>
<dbReference type="SUPFAM" id="SSF52091">
    <property type="entry name" value="SpoIIaa-like"/>
    <property type="match status" value="1"/>
</dbReference>
<comment type="caution">
    <text evidence="2">The sequence shown here is derived from an EMBL/GenBank/DDBJ whole genome shotgun (WGS) entry which is preliminary data.</text>
</comment>
<evidence type="ECO:0000313" key="3">
    <source>
        <dbReference type="Proteomes" id="UP000749040"/>
    </source>
</evidence>
<organism evidence="2 3">
    <name type="scientific">Actinacidiphila acididurans</name>
    <dbReference type="NCBI Taxonomy" id="2784346"/>
    <lineage>
        <taxon>Bacteria</taxon>
        <taxon>Bacillati</taxon>
        <taxon>Actinomycetota</taxon>
        <taxon>Actinomycetes</taxon>
        <taxon>Kitasatosporales</taxon>
        <taxon>Streptomycetaceae</taxon>
        <taxon>Actinacidiphila</taxon>
    </lineage>
</organism>
<evidence type="ECO:0000259" key="1">
    <source>
        <dbReference type="PROSITE" id="PS50801"/>
    </source>
</evidence>
<protein>
    <submittedName>
        <fullName evidence="2">MEDS domain-containing protein</fullName>
    </submittedName>
</protein>
<dbReference type="Proteomes" id="UP000749040">
    <property type="component" value="Unassembled WGS sequence"/>
</dbReference>
<dbReference type="PROSITE" id="PS50801">
    <property type="entry name" value="STAS"/>
    <property type="match status" value="1"/>
</dbReference>
<gene>
    <name evidence="2" type="ORF">ITX44_07175</name>
</gene>
<dbReference type="InterPro" id="IPR025847">
    <property type="entry name" value="MEDS_domain"/>
</dbReference>
<dbReference type="EMBL" id="JADKYB010000003">
    <property type="protein sequence ID" value="MBM9504319.1"/>
    <property type="molecule type" value="Genomic_DNA"/>
</dbReference>
<dbReference type="Gene3D" id="3.30.750.24">
    <property type="entry name" value="STAS domain"/>
    <property type="match status" value="1"/>
</dbReference>